<feature type="compositionally biased region" description="Low complexity" evidence="1">
    <location>
        <begin position="551"/>
        <end position="572"/>
    </location>
</feature>
<feature type="compositionally biased region" description="Low complexity" evidence="1">
    <location>
        <begin position="192"/>
        <end position="205"/>
    </location>
</feature>
<reference evidence="3" key="1">
    <citation type="journal article" date="2012" name="MBio">
        <title>Comparative genome analysis of Trichophyton rubrum and related dermatophytes reveals candidate genes involved in infection.</title>
        <authorList>
            <person name="Martinez D.A."/>
            <person name="Oliver B.G."/>
            <person name="Graeser Y."/>
            <person name="Goldberg J.M."/>
            <person name="Li W."/>
            <person name="Martinez-Rossi N.M."/>
            <person name="Monod M."/>
            <person name="Shelest E."/>
            <person name="Barton R.C."/>
            <person name="Birch E."/>
            <person name="Brakhage A.A."/>
            <person name="Chen Z."/>
            <person name="Gurr S.J."/>
            <person name="Heiman D."/>
            <person name="Heitman J."/>
            <person name="Kosti I."/>
            <person name="Rossi A."/>
            <person name="Saif S."/>
            <person name="Samalova M."/>
            <person name="Saunders C.W."/>
            <person name="Shea T."/>
            <person name="Summerbell R.C."/>
            <person name="Xu J."/>
            <person name="Young S."/>
            <person name="Zeng Q."/>
            <person name="Birren B.W."/>
            <person name="Cuomo C.A."/>
            <person name="White T.C."/>
        </authorList>
    </citation>
    <scope>NUCLEOTIDE SEQUENCE [LARGE SCALE GENOMIC DNA]</scope>
    <source>
        <strain evidence="3">ATCC MYA-4604 / CBS 118893</strain>
    </source>
</reference>
<feature type="compositionally biased region" description="Basic and acidic residues" evidence="1">
    <location>
        <begin position="446"/>
        <end position="455"/>
    </location>
</feature>
<gene>
    <name evidence="2" type="ORF">MGYG_06939</name>
</gene>
<evidence type="ECO:0000313" key="2">
    <source>
        <dbReference type="EMBL" id="EFR03941.1"/>
    </source>
</evidence>
<dbReference type="GeneID" id="10026192"/>
<dbReference type="RefSeq" id="XP_003170949.1">
    <property type="nucleotide sequence ID" value="XM_003170901.1"/>
</dbReference>
<sequence length="764" mass="81845">MALAVPDSGLTLHRDSASSQFLRLNLPQSTLADLLQVLNDQSLPAAAAPRLRLGKHPSLLINSKSTPFHAYPQASRSEIYQQGGQSPGQDAAGGDGGLYFSGVLSHSLEVQKAKEATAATDEALTNLERSLNAFEKGKESRRTPLIATIDQMRALGAGDSRSATGREAASLARKSTSRADQEKERFFKNANASRSTPASPALLPLSPLPPPLAANSAATDRENQRLEAIRTPLIHLLAIRPVSAKFLASRTRCNTADVLALTNKLCTPNRLDGSKFDLKDKVYKDLDVWSFPYPSDEERTEAVENAISAFDRMRISKTDRLWQTLLPKHERGKGKVLSRLNLRTQAQAQQQSRLQVQEEGGYGTGNESEGPAGADQSIATPTIPHHASSSSSTAKPATKKRGGLEKALSSKRGPKPKSTPAATLTGKVTKKTEKKTPAAGSAASLKSRDVDRFKSAEFVLDSDEEEAAASSVTTSKPVPTATATSTAQRGRPAKTKKVPARRQPPTAISATTTTTTTRPANVTSPLKPSPLGSSPPTNASDVDGPSSGRPSNIKSRSHSNSHSSSSSSPLIHHLPRKIPPAQPAKSRPTPPSTATSTSTSASTSAFPSASTVSAKPGALKRKTRPAEDTRHPPLASSTTSAAIGLGIHASEPKRRRPSSISSTTTSSLSQPESMHSGSGSGSGSASPPISQTILRARLRTKSAQFKQYYAKYRLLHEEMMARSRNGMDYDVDIEQIRKLERQHAHLQKMKQEIWDEDRRLRMSS</sequence>
<evidence type="ECO:0000313" key="3">
    <source>
        <dbReference type="Proteomes" id="UP000002669"/>
    </source>
</evidence>
<dbReference type="HOGENOM" id="CLU_013856_0_0_1"/>
<organism evidence="3">
    <name type="scientific">Arthroderma gypseum (strain ATCC MYA-4604 / CBS 118893)</name>
    <name type="common">Microsporum gypseum</name>
    <dbReference type="NCBI Taxonomy" id="535722"/>
    <lineage>
        <taxon>Eukaryota</taxon>
        <taxon>Fungi</taxon>
        <taxon>Dikarya</taxon>
        <taxon>Ascomycota</taxon>
        <taxon>Pezizomycotina</taxon>
        <taxon>Eurotiomycetes</taxon>
        <taxon>Eurotiomycetidae</taxon>
        <taxon>Onygenales</taxon>
        <taxon>Arthrodermataceae</taxon>
        <taxon>Nannizzia</taxon>
    </lineage>
</organism>
<dbReference type="AlphaFoldDB" id="E4V1M6"/>
<dbReference type="eggNOG" id="ENOG502S5YD">
    <property type="taxonomic scope" value="Eukaryota"/>
</dbReference>
<feature type="compositionally biased region" description="Low complexity" evidence="1">
    <location>
        <begin position="658"/>
        <end position="677"/>
    </location>
</feature>
<dbReference type="OMA" id="KYGVENR"/>
<accession>E4V1M6</accession>
<dbReference type="UniPathway" id="UPA00143"/>
<protein>
    <submittedName>
        <fullName evidence="2">Uncharacterized protein</fullName>
    </submittedName>
</protein>
<keyword evidence="3" id="KW-1185">Reference proteome</keyword>
<dbReference type="InParanoid" id="E4V1M6"/>
<feature type="compositionally biased region" description="Polar residues" evidence="1">
    <location>
        <begin position="470"/>
        <end position="488"/>
    </location>
</feature>
<dbReference type="VEuPathDB" id="FungiDB:MGYG_06939"/>
<feature type="compositionally biased region" description="Low complexity" evidence="1">
    <location>
        <begin position="524"/>
        <end position="536"/>
    </location>
</feature>
<dbReference type="GO" id="GO:0016567">
    <property type="term" value="P:protein ubiquitination"/>
    <property type="evidence" value="ECO:0007669"/>
    <property type="project" value="UniProtKB-UniPathway"/>
</dbReference>
<feature type="region of interest" description="Disordered" evidence="1">
    <location>
        <begin position="347"/>
        <end position="688"/>
    </location>
</feature>
<dbReference type="OrthoDB" id="2587563at2759"/>
<dbReference type="Proteomes" id="UP000002669">
    <property type="component" value="Unassembled WGS sequence"/>
</dbReference>
<feature type="compositionally biased region" description="Low complexity" evidence="1">
    <location>
        <begin position="583"/>
        <end position="614"/>
    </location>
</feature>
<dbReference type="STRING" id="535722.E4V1M6"/>
<dbReference type="EMBL" id="DS989827">
    <property type="protein sequence ID" value="EFR03941.1"/>
    <property type="molecule type" value="Genomic_DNA"/>
</dbReference>
<evidence type="ECO:0000256" key="1">
    <source>
        <dbReference type="SAM" id="MobiDB-lite"/>
    </source>
</evidence>
<proteinExistence type="predicted"/>
<feature type="compositionally biased region" description="Basic and acidic residues" evidence="1">
    <location>
        <begin position="177"/>
        <end position="187"/>
    </location>
</feature>
<feature type="compositionally biased region" description="Basic residues" evidence="1">
    <location>
        <begin position="491"/>
        <end position="500"/>
    </location>
</feature>
<feature type="compositionally biased region" description="Low complexity" evidence="1">
    <location>
        <begin position="381"/>
        <end position="396"/>
    </location>
</feature>
<name>E4V1M6_ARTGP</name>
<feature type="region of interest" description="Disordered" evidence="1">
    <location>
        <begin position="157"/>
        <end position="219"/>
    </location>
</feature>